<feature type="region of interest" description="Disordered" evidence="1">
    <location>
        <begin position="1"/>
        <end position="35"/>
    </location>
</feature>
<dbReference type="Proteomes" id="UP000050794">
    <property type="component" value="Unassembled WGS sequence"/>
</dbReference>
<evidence type="ECO:0000313" key="3">
    <source>
        <dbReference type="Proteomes" id="UP000050794"/>
    </source>
</evidence>
<gene>
    <name evidence="2" type="ORF">TCNE_LOCUS19904</name>
</gene>
<reference evidence="4" key="1">
    <citation type="submission" date="2016-06" db="UniProtKB">
        <authorList>
            <consortium name="WormBaseParasite"/>
        </authorList>
    </citation>
    <scope>IDENTIFICATION</scope>
</reference>
<protein>
    <submittedName>
        <fullName evidence="4">DUF3480 domain-containing protein</fullName>
    </submittedName>
</protein>
<evidence type="ECO:0000313" key="2">
    <source>
        <dbReference type="EMBL" id="VDM51225.1"/>
    </source>
</evidence>
<proteinExistence type="predicted"/>
<reference evidence="2 3" key="2">
    <citation type="submission" date="2018-11" db="EMBL/GenBank/DDBJ databases">
        <authorList>
            <consortium name="Pathogen Informatics"/>
        </authorList>
    </citation>
    <scope>NUCLEOTIDE SEQUENCE [LARGE SCALE GENOMIC DNA]</scope>
</reference>
<dbReference type="WBParaSite" id="TCNE_0001990801-mRNA-1">
    <property type="protein sequence ID" value="TCNE_0001990801-mRNA-1"/>
    <property type="gene ID" value="TCNE_0001990801"/>
</dbReference>
<keyword evidence="3" id="KW-1185">Reference proteome</keyword>
<evidence type="ECO:0000256" key="1">
    <source>
        <dbReference type="SAM" id="MobiDB-lite"/>
    </source>
</evidence>
<evidence type="ECO:0000313" key="4">
    <source>
        <dbReference type="WBParaSite" id="TCNE_0001990801-mRNA-1"/>
    </source>
</evidence>
<dbReference type="AlphaFoldDB" id="A0A183VGN4"/>
<name>A0A183VGN4_TOXCA</name>
<organism evidence="3 4">
    <name type="scientific">Toxocara canis</name>
    <name type="common">Canine roundworm</name>
    <dbReference type="NCBI Taxonomy" id="6265"/>
    <lineage>
        <taxon>Eukaryota</taxon>
        <taxon>Metazoa</taxon>
        <taxon>Ecdysozoa</taxon>
        <taxon>Nematoda</taxon>
        <taxon>Chromadorea</taxon>
        <taxon>Rhabditida</taxon>
        <taxon>Spirurina</taxon>
        <taxon>Ascaridomorpha</taxon>
        <taxon>Ascaridoidea</taxon>
        <taxon>Toxocaridae</taxon>
        <taxon>Toxocara</taxon>
    </lineage>
</organism>
<sequence length="149" mass="16482">MGLFGPSDPTVPASSNDVEQSGKIRTFSLGSTDTTDTRLSIGEGSWVPALFDLCSLKKLAIALRSYPQRNLRVGREEDSQLTFAVATPVLINLHAYQLSDNKASVNGELDGTFYEGYVPQVHICERLIAFFFVLWLDEKSQASLFFKSI</sequence>
<accession>A0A183VGN4</accession>
<dbReference type="EMBL" id="UYWY01027727">
    <property type="protein sequence ID" value="VDM51225.1"/>
    <property type="molecule type" value="Genomic_DNA"/>
</dbReference>